<feature type="transmembrane region" description="Helical" evidence="7">
    <location>
        <begin position="379"/>
        <end position="399"/>
    </location>
</feature>
<dbReference type="EMBL" id="FNFB01000009">
    <property type="protein sequence ID" value="SDK61478.1"/>
    <property type="molecule type" value="Genomic_DNA"/>
</dbReference>
<feature type="transmembrane region" description="Helical" evidence="7">
    <location>
        <begin position="260"/>
        <end position="279"/>
    </location>
</feature>
<evidence type="ECO:0000256" key="4">
    <source>
        <dbReference type="ARBA" id="ARBA00022692"/>
    </source>
</evidence>
<dbReference type="Proteomes" id="UP000198683">
    <property type="component" value="Unassembled WGS sequence"/>
</dbReference>
<gene>
    <name evidence="8" type="ORF">SAMN05421874_10972</name>
</gene>
<evidence type="ECO:0000256" key="3">
    <source>
        <dbReference type="ARBA" id="ARBA00022475"/>
    </source>
</evidence>
<feature type="transmembrane region" description="Helical" evidence="7">
    <location>
        <begin position="354"/>
        <end position="373"/>
    </location>
</feature>
<name>A0A1G9DC50_9ACTN</name>
<evidence type="ECO:0000256" key="5">
    <source>
        <dbReference type="ARBA" id="ARBA00022989"/>
    </source>
</evidence>
<dbReference type="Pfam" id="PF02322">
    <property type="entry name" value="Cyt_bd_oxida_II"/>
    <property type="match status" value="1"/>
</dbReference>
<comment type="similarity">
    <text evidence="2">Belongs to the cytochrome ubiquinol oxidase subunit 2 family.</text>
</comment>
<feature type="transmembrane region" description="Helical" evidence="7">
    <location>
        <begin position="299"/>
        <end position="322"/>
    </location>
</feature>
<accession>A0A1G9DC50</accession>
<feature type="transmembrane region" description="Helical" evidence="7">
    <location>
        <begin position="6"/>
        <end position="32"/>
    </location>
</feature>
<dbReference type="OrthoDB" id="9776710at2"/>
<comment type="subcellular location">
    <subcellularLocation>
        <location evidence="1">Cell membrane</location>
        <topology evidence="1">Multi-pass membrane protein</topology>
    </subcellularLocation>
</comment>
<feature type="transmembrane region" description="Helical" evidence="7">
    <location>
        <begin position="53"/>
        <end position="73"/>
    </location>
</feature>
<feature type="transmembrane region" description="Helical" evidence="7">
    <location>
        <begin position="161"/>
        <end position="181"/>
    </location>
</feature>
<feature type="transmembrane region" description="Helical" evidence="7">
    <location>
        <begin position="233"/>
        <end position="253"/>
    </location>
</feature>
<feature type="transmembrane region" description="Helical" evidence="7">
    <location>
        <begin position="201"/>
        <end position="221"/>
    </location>
</feature>
<evidence type="ECO:0000256" key="6">
    <source>
        <dbReference type="ARBA" id="ARBA00023136"/>
    </source>
</evidence>
<evidence type="ECO:0000256" key="7">
    <source>
        <dbReference type="SAM" id="Phobius"/>
    </source>
</evidence>
<keyword evidence="3" id="KW-1003">Cell membrane</keyword>
<keyword evidence="6 7" id="KW-0472">Membrane</keyword>
<feature type="transmembrane region" description="Helical" evidence="7">
    <location>
        <begin position="85"/>
        <end position="104"/>
    </location>
</feature>
<organism evidence="8 9">
    <name type="scientific">Nonomuraea maritima</name>
    <dbReference type="NCBI Taxonomy" id="683260"/>
    <lineage>
        <taxon>Bacteria</taxon>
        <taxon>Bacillati</taxon>
        <taxon>Actinomycetota</taxon>
        <taxon>Actinomycetes</taxon>
        <taxon>Streptosporangiales</taxon>
        <taxon>Streptosporangiaceae</taxon>
        <taxon>Nonomuraea</taxon>
    </lineage>
</organism>
<dbReference type="PANTHER" id="PTHR43141">
    <property type="entry name" value="CYTOCHROME BD2 SUBUNIT II"/>
    <property type="match status" value="1"/>
</dbReference>
<keyword evidence="5 7" id="KW-1133">Transmembrane helix</keyword>
<proteinExistence type="inferred from homology"/>
<dbReference type="STRING" id="683260.SAMN05421874_10972"/>
<keyword evidence="9" id="KW-1185">Reference proteome</keyword>
<dbReference type="InterPro" id="IPR003317">
    <property type="entry name" value="Cyt-d_oxidase_su2"/>
</dbReference>
<dbReference type="GO" id="GO:0019646">
    <property type="term" value="P:aerobic electron transport chain"/>
    <property type="evidence" value="ECO:0007669"/>
    <property type="project" value="TreeGrafter"/>
</dbReference>
<evidence type="ECO:0000313" key="9">
    <source>
        <dbReference type="Proteomes" id="UP000198683"/>
    </source>
</evidence>
<dbReference type="GO" id="GO:0009055">
    <property type="term" value="F:electron transfer activity"/>
    <property type="evidence" value="ECO:0007669"/>
    <property type="project" value="TreeGrafter"/>
</dbReference>
<dbReference type="AlphaFoldDB" id="A0A1G9DC50"/>
<sequence length="405" mass="41065">MAEIPMVFILAGLAAYTVLAGADFGAGLWTLFAGRGEAGHSAIRHHARHAMGPVWEANHVWLIFVLVVCWTAYPVAFGSITSTLAVPLFVAAVGIILRGFAYALRGQIEGAVGERAIEYLFAVSSMLTPFALGTVAGGIASGRVPVGNAAGDLVTSWLNPTSILIGGLAVAAGGYLAAVYLAADARRVGSWALERDFRTRALVAGCCAGAFALAGLIVVRFDAPSLFAGLTSGGGNVMVAISGAAGVATLMLVWRERFGLARASAALAVAAIVAGWALAQSPLLLPGLTVEQAAAGRSTLLAVIVAVAGGAIVLLPSLVLLFRLFLRGMLDHGAAADVGVPSPPALPHKTRRRLLEGFAAAMLVIGGGLAVLADPGLVLGLGVVCLLACAVATFALVAVESDSET</sequence>
<evidence type="ECO:0000313" key="8">
    <source>
        <dbReference type="EMBL" id="SDK61478.1"/>
    </source>
</evidence>
<dbReference type="GO" id="GO:0070069">
    <property type="term" value="C:cytochrome complex"/>
    <property type="evidence" value="ECO:0007669"/>
    <property type="project" value="TreeGrafter"/>
</dbReference>
<evidence type="ECO:0000256" key="1">
    <source>
        <dbReference type="ARBA" id="ARBA00004651"/>
    </source>
</evidence>
<dbReference type="GO" id="GO:0016682">
    <property type="term" value="F:oxidoreductase activity, acting on diphenols and related substances as donors, oxygen as acceptor"/>
    <property type="evidence" value="ECO:0007669"/>
    <property type="project" value="TreeGrafter"/>
</dbReference>
<dbReference type="RefSeq" id="WP_090765781.1">
    <property type="nucleotide sequence ID" value="NZ_FNFB01000009.1"/>
</dbReference>
<dbReference type="PANTHER" id="PTHR43141:SF4">
    <property type="entry name" value="CYTOCHROME BD2 SUBUNIT II"/>
    <property type="match status" value="1"/>
</dbReference>
<reference evidence="8 9" key="1">
    <citation type="submission" date="2016-10" db="EMBL/GenBank/DDBJ databases">
        <authorList>
            <person name="de Groot N.N."/>
        </authorList>
    </citation>
    <scope>NUCLEOTIDE SEQUENCE [LARGE SCALE GENOMIC DNA]</scope>
    <source>
        <strain evidence="8 9">CGMCC 4.5681</strain>
    </source>
</reference>
<evidence type="ECO:0000256" key="2">
    <source>
        <dbReference type="ARBA" id="ARBA00007543"/>
    </source>
</evidence>
<feature type="transmembrane region" description="Helical" evidence="7">
    <location>
        <begin position="116"/>
        <end position="141"/>
    </location>
</feature>
<protein>
    <submittedName>
        <fullName evidence="8">Cytochrome d ubiquinol oxidase subunit II</fullName>
    </submittedName>
</protein>
<dbReference type="GO" id="GO:0005886">
    <property type="term" value="C:plasma membrane"/>
    <property type="evidence" value="ECO:0007669"/>
    <property type="project" value="UniProtKB-SubCell"/>
</dbReference>
<keyword evidence="4 7" id="KW-0812">Transmembrane</keyword>